<dbReference type="GO" id="GO:0016787">
    <property type="term" value="F:hydrolase activity"/>
    <property type="evidence" value="ECO:0007669"/>
    <property type="project" value="UniProtKB-KW"/>
</dbReference>
<dbReference type="GO" id="GO:0008380">
    <property type="term" value="P:RNA splicing"/>
    <property type="evidence" value="ECO:0007669"/>
    <property type="project" value="UniProtKB-KW"/>
</dbReference>
<dbReference type="GO" id="GO:0003724">
    <property type="term" value="F:RNA helicase activity"/>
    <property type="evidence" value="ECO:0007669"/>
    <property type="project" value="UniProtKB-EC"/>
</dbReference>
<dbReference type="EC" id="3.6.4.13" evidence="1"/>
<feature type="compositionally biased region" description="Acidic residues" evidence="9">
    <location>
        <begin position="55"/>
        <end position="65"/>
    </location>
</feature>
<dbReference type="Pfam" id="PF07717">
    <property type="entry name" value="OB_NTP_bind"/>
    <property type="match status" value="1"/>
</dbReference>
<evidence type="ECO:0000256" key="3">
    <source>
        <dbReference type="ARBA" id="ARBA00022741"/>
    </source>
</evidence>
<keyword evidence="3" id="KW-0547">Nucleotide-binding</keyword>
<accession>A0A0D2A875</accession>
<evidence type="ECO:0000256" key="8">
    <source>
        <dbReference type="ARBA" id="ARBA00047984"/>
    </source>
</evidence>
<dbReference type="GO" id="GO:0005524">
    <property type="term" value="F:ATP binding"/>
    <property type="evidence" value="ECO:0007669"/>
    <property type="project" value="UniProtKB-KW"/>
</dbReference>
<reference evidence="12 13" key="1">
    <citation type="submission" date="2015-01" db="EMBL/GenBank/DDBJ databases">
        <title>The Genome Sequence of Ochroconis gallopava CBS43764.</title>
        <authorList>
            <consortium name="The Broad Institute Genomics Platform"/>
            <person name="Cuomo C."/>
            <person name="de Hoog S."/>
            <person name="Gorbushina A."/>
            <person name="Stielow B."/>
            <person name="Teixiera M."/>
            <person name="Abouelleil A."/>
            <person name="Chapman S.B."/>
            <person name="Priest M."/>
            <person name="Young S.K."/>
            <person name="Wortman J."/>
            <person name="Nusbaum C."/>
            <person name="Birren B."/>
        </authorList>
    </citation>
    <scope>NUCLEOTIDE SEQUENCE [LARGE SCALE GENOMIC DNA]</scope>
    <source>
        <strain evidence="12 13">CBS 43764</strain>
    </source>
</reference>
<keyword evidence="7" id="KW-0508">mRNA splicing</keyword>
<evidence type="ECO:0000259" key="11">
    <source>
        <dbReference type="PROSITE" id="PS51194"/>
    </source>
</evidence>
<dbReference type="Pfam" id="PF00271">
    <property type="entry name" value="Helicase_C"/>
    <property type="match status" value="1"/>
</dbReference>
<dbReference type="Gene3D" id="1.20.120.1080">
    <property type="match status" value="1"/>
</dbReference>
<dbReference type="RefSeq" id="XP_016212828.1">
    <property type="nucleotide sequence ID" value="XM_016359149.1"/>
</dbReference>
<dbReference type="GO" id="GO:0006397">
    <property type="term" value="P:mRNA processing"/>
    <property type="evidence" value="ECO:0007669"/>
    <property type="project" value="UniProtKB-KW"/>
</dbReference>
<dbReference type="InterPro" id="IPR007502">
    <property type="entry name" value="Helicase-assoc_dom"/>
</dbReference>
<dbReference type="Proteomes" id="UP000053259">
    <property type="component" value="Unassembled WGS sequence"/>
</dbReference>
<dbReference type="PROSITE" id="PS00690">
    <property type="entry name" value="DEAH_ATP_HELICASE"/>
    <property type="match status" value="1"/>
</dbReference>
<evidence type="ECO:0000259" key="10">
    <source>
        <dbReference type="PROSITE" id="PS51192"/>
    </source>
</evidence>
<dbReference type="FunFam" id="3.40.50.300:FF:000615">
    <property type="entry name" value="pre-mRNA-splicing factor ATP-dependent RNA helicase DEAH7"/>
    <property type="match status" value="1"/>
</dbReference>
<dbReference type="Pfam" id="PF04408">
    <property type="entry name" value="WHD_HA2"/>
    <property type="match status" value="1"/>
</dbReference>
<dbReference type="SUPFAM" id="SSF52540">
    <property type="entry name" value="P-loop containing nucleoside triphosphate hydrolases"/>
    <property type="match status" value="1"/>
</dbReference>
<protein>
    <recommendedName>
        <fullName evidence="1">RNA helicase</fullName>
        <ecNumber evidence="1">3.6.4.13</ecNumber>
    </recommendedName>
</protein>
<evidence type="ECO:0000256" key="7">
    <source>
        <dbReference type="ARBA" id="ARBA00023187"/>
    </source>
</evidence>
<dbReference type="InterPro" id="IPR014001">
    <property type="entry name" value="Helicase_ATP-bd"/>
</dbReference>
<evidence type="ECO:0000313" key="13">
    <source>
        <dbReference type="Proteomes" id="UP000053259"/>
    </source>
</evidence>
<dbReference type="GO" id="GO:0071013">
    <property type="term" value="C:catalytic step 2 spliceosome"/>
    <property type="evidence" value="ECO:0007669"/>
    <property type="project" value="TreeGrafter"/>
</dbReference>
<feature type="domain" description="Helicase ATP-binding" evidence="10">
    <location>
        <begin position="312"/>
        <end position="475"/>
    </location>
</feature>
<feature type="compositionally biased region" description="Polar residues" evidence="9">
    <location>
        <begin position="10"/>
        <end position="20"/>
    </location>
</feature>
<dbReference type="RefSeq" id="XP_016212827.1">
    <property type="nucleotide sequence ID" value="XM_016359148.1"/>
</dbReference>
<dbReference type="GO" id="GO:0003723">
    <property type="term" value="F:RNA binding"/>
    <property type="evidence" value="ECO:0007669"/>
    <property type="project" value="TreeGrafter"/>
</dbReference>
<evidence type="ECO:0000256" key="6">
    <source>
        <dbReference type="ARBA" id="ARBA00022840"/>
    </source>
</evidence>
<dbReference type="Pfam" id="PF21010">
    <property type="entry name" value="HA2_C"/>
    <property type="match status" value="1"/>
</dbReference>
<dbReference type="EMBL" id="KN847546">
    <property type="protein sequence ID" value="KIW02958.1"/>
    <property type="molecule type" value="Genomic_DNA"/>
</dbReference>
<dbReference type="STRING" id="253628.A0A0D2A875"/>
<keyword evidence="2" id="KW-0507">mRNA processing</keyword>
<dbReference type="PANTHER" id="PTHR18934:SF83">
    <property type="entry name" value="PRE-MRNA-SPLICING FACTOR ATP-DEPENDENT RNA HELICASE DHX16"/>
    <property type="match status" value="1"/>
</dbReference>
<dbReference type="PANTHER" id="PTHR18934">
    <property type="entry name" value="ATP-DEPENDENT RNA HELICASE"/>
    <property type="match status" value="1"/>
</dbReference>
<evidence type="ECO:0000256" key="1">
    <source>
        <dbReference type="ARBA" id="ARBA00012552"/>
    </source>
</evidence>
<keyword evidence="5 12" id="KW-0347">Helicase</keyword>
<keyword evidence="6" id="KW-0067">ATP-binding</keyword>
<dbReference type="SMART" id="SM00847">
    <property type="entry name" value="HA2"/>
    <property type="match status" value="1"/>
</dbReference>
<dbReference type="EMBL" id="KN847546">
    <property type="protein sequence ID" value="KIW02959.1"/>
    <property type="molecule type" value="Genomic_DNA"/>
</dbReference>
<dbReference type="InterPro" id="IPR011545">
    <property type="entry name" value="DEAD/DEAH_box_helicase_dom"/>
</dbReference>
<keyword evidence="13" id="KW-1185">Reference proteome</keyword>
<name>A0A0D2A875_9PEZI</name>
<dbReference type="InterPro" id="IPR048333">
    <property type="entry name" value="HA2_WH"/>
</dbReference>
<gene>
    <name evidence="12" type="ORF">PV09_05622</name>
</gene>
<feature type="domain" description="Helicase C-terminal" evidence="11">
    <location>
        <begin position="500"/>
        <end position="674"/>
    </location>
</feature>
<sequence>MVAMNEDLESNTAPASPNTDSTKKSKEKNKEISKSKGRRALRSKKDDYDERWGEQSEEEVQDIEEPEWKKRRRVDYSVSEPPTRSVSEDSERERDRKELEELEQRLKDKDKRGETKDDDSKRDMKDVRLKSRQQYLRKREAEKVYLLRKQVEEEAEEERTNPDLTERELREFAKNRELLELAEARLHARDVAEDRDGFYMQDYDRSSKSETLNKRNKEREGVSDLQLWEEEQTRRATATANLRSQRINAKDYEYVFDESQKLDFISGGKIPGTMSKEMLIFQQQLDAELKKEATIKEKRKELPMYAYREQLVSALKDHQNMIVSSETGSGKTTQIPQYILEENINNGLMIGVTQPRRVAAMSVAARVAEERGTRLGAEVGYSVRFEHKVSDKTKIKFMTDGMLLRELVSDPTLSAYGVIMLDEAHERTLDTDMLLAFLKDLSRARSDLKIIISSATLNSAKFASFLDDCPIFHVPGRTHPVEKMFAQSPEANYLHAAITTVFQIHISQPIGGDILVFLTGQEDIDMGVEQIEETMRKLGNRVRPLIVSPIYSTLPSEMQAKIFEPTPEGARKVVLATNIAETSLTIDGIKYVIDTGLAKENVFNPSTGTSSLQTTPISRASAEQRAGRAGRVGPGTCLRLYTKYNFYTELQEEPVPEIQRSDLTSAVLFLKTIGVDNIIDFDFLDAPSPDSLIKSLELLYMLGALASDGRVTRLGRQMVEIPSHPRLAAALIASHKYGCVQEVLTIVAMLDESANLFFRPKDQKVHADSARARFTHKEGGDHLTLLNVYNAWVDAEYSVPWCRENFLQYRSLQRARLVREQLEALCDRVEIPPDSSVGSNEHVPILKALLSGFFSNTAILQRDGHHYRTLRTNMSVKIHPSSVLSAQDQAYKPKVVMFHELVITSGDWMRGVAPIEASWLNEVAPHFWKASEVDKLQAHKKKVPKGQGLDASSASKF</sequence>
<feature type="compositionally biased region" description="Basic and acidic residues" evidence="9">
    <location>
        <begin position="43"/>
        <end position="54"/>
    </location>
</feature>
<proteinExistence type="predicted"/>
<dbReference type="GeneID" id="27313595"/>
<evidence type="ECO:0000256" key="2">
    <source>
        <dbReference type="ARBA" id="ARBA00022664"/>
    </source>
</evidence>
<evidence type="ECO:0000313" key="12">
    <source>
        <dbReference type="EMBL" id="KIW02958.1"/>
    </source>
</evidence>
<dbReference type="SMART" id="SM00490">
    <property type="entry name" value="HELICc"/>
    <property type="match status" value="1"/>
</dbReference>
<dbReference type="InterPro" id="IPR011709">
    <property type="entry name" value="DEAD-box_helicase_OB_fold"/>
</dbReference>
<dbReference type="Gene3D" id="3.40.50.300">
    <property type="entry name" value="P-loop containing nucleotide triphosphate hydrolases"/>
    <property type="match status" value="2"/>
</dbReference>
<dbReference type="CDD" id="cd18791">
    <property type="entry name" value="SF2_C_RHA"/>
    <property type="match status" value="1"/>
</dbReference>
<evidence type="ECO:0000256" key="4">
    <source>
        <dbReference type="ARBA" id="ARBA00022801"/>
    </source>
</evidence>
<evidence type="ECO:0000256" key="5">
    <source>
        <dbReference type="ARBA" id="ARBA00022806"/>
    </source>
</evidence>
<dbReference type="PROSITE" id="PS51194">
    <property type="entry name" value="HELICASE_CTER"/>
    <property type="match status" value="1"/>
</dbReference>
<dbReference type="InterPro" id="IPR002464">
    <property type="entry name" value="DNA/RNA_helicase_DEAH_CS"/>
</dbReference>
<dbReference type="SMART" id="SM00487">
    <property type="entry name" value="DEXDc"/>
    <property type="match status" value="1"/>
</dbReference>
<feature type="region of interest" description="Disordered" evidence="9">
    <location>
        <begin position="1"/>
        <end position="133"/>
    </location>
</feature>
<feature type="compositionally biased region" description="Basic and acidic residues" evidence="9">
    <location>
        <begin position="21"/>
        <end position="34"/>
    </location>
</feature>
<dbReference type="HOGENOM" id="CLU_001832_7_0_1"/>
<dbReference type="PROSITE" id="PS51192">
    <property type="entry name" value="HELICASE_ATP_BIND_1"/>
    <property type="match status" value="1"/>
</dbReference>
<dbReference type="InterPro" id="IPR027417">
    <property type="entry name" value="P-loop_NTPase"/>
</dbReference>
<dbReference type="OrthoDB" id="10253254at2759"/>
<organism evidence="12 13">
    <name type="scientific">Verruconis gallopava</name>
    <dbReference type="NCBI Taxonomy" id="253628"/>
    <lineage>
        <taxon>Eukaryota</taxon>
        <taxon>Fungi</taxon>
        <taxon>Dikarya</taxon>
        <taxon>Ascomycota</taxon>
        <taxon>Pezizomycotina</taxon>
        <taxon>Dothideomycetes</taxon>
        <taxon>Pleosporomycetidae</taxon>
        <taxon>Venturiales</taxon>
        <taxon>Sympoventuriaceae</taxon>
        <taxon>Verruconis</taxon>
    </lineage>
</organism>
<dbReference type="FunFam" id="3.40.50.300:FF:000007">
    <property type="entry name" value="Pre-mRNA-splicing factor ATP-dependent RNA helicase"/>
    <property type="match status" value="1"/>
</dbReference>
<dbReference type="CDD" id="cd17917">
    <property type="entry name" value="DEXHc_RHA-like"/>
    <property type="match status" value="1"/>
</dbReference>
<dbReference type="VEuPathDB" id="FungiDB:PV09_05622"/>
<keyword evidence="4" id="KW-0378">Hydrolase</keyword>
<feature type="compositionally biased region" description="Basic and acidic residues" evidence="9">
    <location>
        <begin position="86"/>
        <end position="129"/>
    </location>
</feature>
<dbReference type="AlphaFoldDB" id="A0A0D2A875"/>
<dbReference type="Pfam" id="PF00270">
    <property type="entry name" value="DEAD"/>
    <property type="match status" value="1"/>
</dbReference>
<evidence type="ECO:0000256" key="9">
    <source>
        <dbReference type="SAM" id="MobiDB-lite"/>
    </source>
</evidence>
<comment type="catalytic activity">
    <reaction evidence="8">
        <text>ATP + H2O = ADP + phosphate + H(+)</text>
        <dbReference type="Rhea" id="RHEA:13065"/>
        <dbReference type="ChEBI" id="CHEBI:15377"/>
        <dbReference type="ChEBI" id="CHEBI:15378"/>
        <dbReference type="ChEBI" id="CHEBI:30616"/>
        <dbReference type="ChEBI" id="CHEBI:43474"/>
        <dbReference type="ChEBI" id="CHEBI:456216"/>
        <dbReference type="EC" id="3.6.4.13"/>
    </reaction>
</comment>
<dbReference type="InterPro" id="IPR001650">
    <property type="entry name" value="Helicase_C-like"/>
</dbReference>